<evidence type="ECO:0000313" key="18">
    <source>
        <dbReference type="EMBL" id="KKQ70022.1"/>
    </source>
</evidence>
<dbReference type="SUPFAM" id="SSF47323">
    <property type="entry name" value="Anticodon-binding domain of a subclass of class I aminoacyl-tRNA synthetases"/>
    <property type="match status" value="1"/>
</dbReference>
<keyword evidence="6 15" id="KW-0436">Ligase</keyword>
<evidence type="ECO:0000259" key="17">
    <source>
        <dbReference type="Pfam" id="PF08264"/>
    </source>
</evidence>
<dbReference type="SUPFAM" id="SSF50677">
    <property type="entry name" value="ValRS/IleRS/LeuRS editing domain"/>
    <property type="match status" value="1"/>
</dbReference>
<evidence type="ECO:0000313" key="19">
    <source>
        <dbReference type="Proteomes" id="UP000034022"/>
    </source>
</evidence>
<evidence type="ECO:0000256" key="2">
    <source>
        <dbReference type="ARBA" id="ARBA00004496"/>
    </source>
</evidence>
<feature type="short sequence motif" description="'HIGH' region" evidence="15">
    <location>
        <begin position="53"/>
        <end position="63"/>
    </location>
</feature>
<dbReference type="Pfam" id="PF08264">
    <property type="entry name" value="Anticodon_1"/>
    <property type="match status" value="1"/>
</dbReference>
<dbReference type="SUPFAM" id="SSF52374">
    <property type="entry name" value="Nucleotidylyl transferase"/>
    <property type="match status" value="1"/>
</dbReference>
<sequence length="1035" mass="119212">MQDRKTDVKQNEKNPFAVMEEEVLDFWQKNKIFEKSVNKEAPKGDYVFYDGPPFATGLPHYGHIVASIIKDVVPRFWTMNGYRVERKWGWDCHGLPIENIVEKELGSKSKRDIEEIGVAKFNEMCRSKVMDYVEDWKVVINKLGRWADMENDYKTMDLDFMESVWYVFKTMYEKGLVYEGYRSMHVCPRCETTLSQSEVTEGYKDIKDLSAIAKFKVESEKLKVDGDVYVLAWTTTPWTLIGNVALAVAVAENIDYQILEFDNDCKTLLCSKGDKIIIANDRHIENLIFGGMIHCDDSKLNQNKKVYYVNYKKNNIEEKIFFSLRKTGINGKDLVGLEYKPLFDYYSSDEKLENRENGWKIYAGDFVTTDEGTGIVHIAPAFGEDDMQLGKKHNLPFVQHLTMDGNFKPEVKDFQGLNVKPIDNHMATDIEIIKYLAHNNLLFSKEKYEHSYPHCWRCDTPLLNYATGSWFVDVTKIKDRMIKVAEDINWSPEHIKKGRWGNWLEGARDWSISRQRFWASVIPIWECEHKTKGACDNRVVIGSVDELAKLSGKKVADLHKHVVDEITFTCSKCGGTMRRIPDVFDCWFESGSMPFAQMHYPFENKEKFEHNFPAQFIAEGADQCRCWFYYMHILAVGTKDVQAFQNVIVNGIVLAEDGKKMSKKLKNYPDPLLVFDKYGADALRYYLLTSPVMLADNLNFSEKGVGDSLRKINMTLWNVVRFYEMFKAELVDGNSELKTSSDNVLDKWILARLNQLVQEISDGMKAYNLPEASRPIAKFIDDLSTWYLRRSRDRFKGADEADKLQALQTTKYVLINLSKIVAPIVPFIAEQVWQKVTGLDFKDSDKSVHLEAWPECTAIMEESDAKKIIEEMEATRKIVELALAKRDMAGIKVRQPLARLTVRAPKTVSIKNAYIELIKDEVNVKEVDFVSNGDEVYVELDTEISPELKMEGIKREFVRQINSIRKNQGLTINDKIIIHWETASKEVAYAINSFSDEIKSDTLAFNIKQGVPDSIELKNEMNIEGFLVTIGVLKK</sequence>
<dbReference type="PANTHER" id="PTHR42780:SF1">
    <property type="entry name" value="ISOLEUCINE--TRNA LIGASE, CYTOPLASMIC"/>
    <property type="match status" value="1"/>
</dbReference>
<dbReference type="PANTHER" id="PTHR42780">
    <property type="entry name" value="SOLEUCYL-TRNA SYNTHETASE"/>
    <property type="match status" value="1"/>
</dbReference>
<dbReference type="PATRIC" id="fig|1618638.3.peg.846"/>
<dbReference type="AlphaFoldDB" id="A0A0G0JTL0"/>
<proteinExistence type="inferred from homology"/>
<dbReference type="InterPro" id="IPR002300">
    <property type="entry name" value="aa-tRNA-synth_Ia"/>
</dbReference>
<evidence type="ECO:0000256" key="14">
    <source>
        <dbReference type="ARBA" id="ARBA00048359"/>
    </source>
</evidence>
<dbReference type="PROSITE" id="PS00178">
    <property type="entry name" value="AA_TRNA_LIGASE_I"/>
    <property type="match status" value="1"/>
</dbReference>
<accession>A0A0G0JTL0</accession>
<dbReference type="EC" id="6.1.1.5" evidence="15"/>
<evidence type="ECO:0000256" key="10">
    <source>
        <dbReference type="ARBA" id="ARBA00022840"/>
    </source>
</evidence>
<evidence type="ECO:0000256" key="12">
    <source>
        <dbReference type="ARBA" id="ARBA00023146"/>
    </source>
</evidence>
<evidence type="ECO:0000256" key="5">
    <source>
        <dbReference type="ARBA" id="ARBA00022490"/>
    </source>
</evidence>
<feature type="domain" description="Methionyl/Valyl/Leucyl/Isoleucyl-tRNA synthetase anticodon-binding" evidence="17">
    <location>
        <begin position="746"/>
        <end position="897"/>
    </location>
</feature>
<dbReference type="InterPro" id="IPR001412">
    <property type="entry name" value="aa-tRNA-synth_I_CS"/>
</dbReference>
<comment type="catalytic activity">
    <reaction evidence="14 15">
        <text>tRNA(Ile) + L-isoleucine + ATP = L-isoleucyl-tRNA(Ile) + AMP + diphosphate</text>
        <dbReference type="Rhea" id="RHEA:11060"/>
        <dbReference type="Rhea" id="RHEA-COMP:9666"/>
        <dbReference type="Rhea" id="RHEA-COMP:9695"/>
        <dbReference type="ChEBI" id="CHEBI:30616"/>
        <dbReference type="ChEBI" id="CHEBI:33019"/>
        <dbReference type="ChEBI" id="CHEBI:58045"/>
        <dbReference type="ChEBI" id="CHEBI:78442"/>
        <dbReference type="ChEBI" id="CHEBI:78528"/>
        <dbReference type="ChEBI" id="CHEBI:456215"/>
        <dbReference type="EC" id="6.1.1.5"/>
    </reaction>
</comment>
<dbReference type="GO" id="GO:0005524">
    <property type="term" value="F:ATP binding"/>
    <property type="evidence" value="ECO:0007669"/>
    <property type="project" value="UniProtKB-UniRule"/>
</dbReference>
<keyword evidence="11 15" id="KW-0648">Protein biosynthesis</keyword>
<dbReference type="InterPro" id="IPR033709">
    <property type="entry name" value="Anticodon_Ile_ABEc"/>
</dbReference>
<keyword evidence="10 15" id="KW-0067">ATP-binding</keyword>
<dbReference type="Pfam" id="PF19302">
    <property type="entry name" value="DUF5915"/>
    <property type="match status" value="1"/>
</dbReference>
<name>A0A0G0JTL0_9BACT</name>
<dbReference type="InterPro" id="IPR014729">
    <property type="entry name" value="Rossmann-like_a/b/a_fold"/>
</dbReference>
<evidence type="ECO:0000256" key="4">
    <source>
        <dbReference type="ARBA" id="ARBA00011245"/>
    </source>
</evidence>
<dbReference type="InterPro" id="IPR013155">
    <property type="entry name" value="M/V/L/I-tRNA-synth_anticd-bd"/>
</dbReference>
<dbReference type="PRINTS" id="PR00984">
    <property type="entry name" value="TRNASYNTHILE"/>
</dbReference>
<dbReference type="GO" id="GO:0004822">
    <property type="term" value="F:isoleucine-tRNA ligase activity"/>
    <property type="evidence" value="ECO:0007669"/>
    <property type="project" value="UniProtKB-UniRule"/>
</dbReference>
<evidence type="ECO:0000256" key="8">
    <source>
        <dbReference type="ARBA" id="ARBA00022741"/>
    </source>
</evidence>
<feature type="short sequence motif" description="'KMSKS' region" evidence="15">
    <location>
        <begin position="660"/>
        <end position="664"/>
    </location>
</feature>
<comment type="caution">
    <text evidence="18">The sequence shown here is derived from an EMBL/GenBank/DDBJ whole genome shotgun (WGS) entry which is preliminary data.</text>
</comment>
<dbReference type="NCBIfam" id="TIGR00392">
    <property type="entry name" value="ileS"/>
    <property type="match status" value="1"/>
</dbReference>
<comment type="cofactor">
    <cofactor evidence="1 15">
        <name>Zn(2+)</name>
        <dbReference type="ChEBI" id="CHEBI:29105"/>
    </cofactor>
</comment>
<dbReference type="Pfam" id="PF00133">
    <property type="entry name" value="tRNA-synt_1"/>
    <property type="match status" value="1"/>
</dbReference>
<evidence type="ECO:0000256" key="7">
    <source>
        <dbReference type="ARBA" id="ARBA00022723"/>
    </source>
</evidence>
<protein>
    <recommendedName>
        <fullName evidence="15">Isoleucine--tRNA ligase</fullName>
        <ecNumber evidence="15">6.1.1.5</ecNumber>
    </recommendedName>
    <alternativeName>
        <fullName evidence="15">Isoleucyl-tRNA synthetase</fullName>
        <shortName evidence="15">IleRS</shortName>
    </alternativeName>
</protein>
<dbReference type="Gene3D" id="3.40.50.620">
    <property type="entry name" value="HUPs"/>
    <property type="match status" value="2"/>
</dbReference>
<dbReference type="GO" id="GO:0006428">
    <property type="term" value="P:isoleucyl-tRNA aminoacylation"/>
    <property type="evidence" value="ECO:0007669"/>
    <property type="project" value="UniProtKB-UniRule"/>
</dbReference>
<comment type="subcellular location">
    <subcellularLocation>
        <location evidence="2 15">Cytoplasm</location>
    </subcellularLocation>
</comment>
<dbReference type="GO" id="GO:0002161">
    <property type="term" value="F:aminoacyl-tRNA deacylase activity"/>
    <property type="evidence" value="ECO:0007669"/>
    <property type="project" value="InterPro"/>
</dbReference>
<comment type="function">
    <text evidence="13 15">Catalyzes the attachment of isoleucine to tRNA(Ile). As IleRS can inadvertently accommodate and process structurally similar amino acids such as valine, to avoid such errors it has two additional distinct tRNA(Ile)-dependent editing activities. One activity is designated as 'pretransfer' editing and involves the hydrolysis of activated Val-AMP. The other activity is designated 'posttransfer' editing and involves deacylation of mischarged Val-tRNA(Ile).</text>
</comment>
<evidence type="ECO:0000256" key="11">
    <source>
        <dbReference type="ARBA" id="ARBA00022917"/>
    </source>
</evidence>
<reference evidence="18 19" key="1">
    <citation type="journal article" date="2015" name="Nature">
        <title>rRNA introns, odd ribosomes, and small enigmatic genomes across a large radiation of phyla.</title>
        <authorList>
            <person name="Brown C.T."/>
            <person name="Hug L.A."/>
            <person name="Thomas B.C."/>
            <person name="Sharon I."/>
            <person name="Castelle C.J."/>
            <person name="Singh A."/>
            <person name="Wilkins M.J."/>
            <person name="Williams K.H."/>
            <person name="Banfield J.F."/>
        </authorList>
    </citation>
    <scope>NUCLEOTIDE SEQUENCE [LARGE SCALE GENOMIC DNA]</scope>
</reference>
<keyword evidence="7 15" id="KW-0479">Metal-binding</keyword>
<evidence type="ECO:0000256" key="6">
    <source>
        <dbReference type="ARBA" id="ARBA00022598"/>
    </source>
</evidence>
<dbReference type="GO" id="GO:0008270">
    <property type="term" value="F:zinc ion binding"/>
    <property type="evidence" value="ECO:0007669"/>
    <property type="project" value="UniProtKB-UniRule"/>
</dbReference>
<dbReference type="InterPro" id="IPR009080">
    <property type="entry name" value="tRNAsynth_Ia_anticodon-bd"/>
</dbReference>
<evidence type="ECO:0000256" key="1">
    <source>
        <dbReference type="ARBA" id="ARBA00001947"/>
    </source>
</evidence>
<feature type="binding site" evidence="15">
    <location>
        <position position="663"/>
    </location>
    <ligand>
        <name>ATP</name>
        <dbReference type="ChEBI" id="CHEBI:30616"/>
    </ligand>
</feature>
<dbReference type="GO" id="GO:0005737">
    <property type="term" value="C:cytoplasm"/>
    <property type="evidence" value="ECO:0007669"/>
    <property type="project" value="UniProtKB-SubCell"/>
</dbReference>
<dbReference type="EMBL" id="LBUU01000007">
    <property type="protein sequence ID" value="KKQ70022.1"/>
    <property type="molecule type" value="Genomic_DNA"/>
</dbReference>
<comment type="similarity">
    <text evidence="3 15">Belongs to the class-I aminoacyl-tRNA synthetase family. IleS type 2 subfamily.</text>
</comment>
<feature type="domain" description="Aminoacyl-tRNA synthetase class Ia" evidence="16">
    <location>
        <begin position="23"/>
        <end position="695"/>
    </location>
</feature>
<keyword evidence="12 15" id="KW-0030">Aminoacyl-tRNA synthetase</keyword>
<dbReference type="CDD" id="cd07961">
    <property type="entry name" value="Anticodon_Ia_Ile_ABEc"/>
    <property type="match status" value="1"/>
</dbReference>
<keyword evidence="5 15" id="KW-0963">Cytoplasm</keyword>
<evidence type="ECO:0000256" key="3">
    <source>
        <dbReference type="ARBA" id="ARBA00007078"/>
    </source>
</evidence>
<keyword evidence="9 15" id="KW-0862">Zinc</keyword>
<dbReference type="FunFam" id="3.40.50.620:FF:000063">
    <property type="entry name" value="Isoleucine--tRNA ligase"/>
    <property type="match status" value="1"/>
</dbReference>
<evidence type="ECO:0000256" key="9">
    <source>
        <dbReference type="ARBA" id="ARBA00022833"/>
    </source>
</evidence>
<gene>
    <name evidence="15" type="primary">ileS</name>
    <name evidence="18" type="ORF">US91_C0007G0032</name>
</gene>
<evidence type="ECO:0000259" key="16">
    <source>
        <dbReference type="Pfam" id="PF00133"/>
    </source>
</evidence>
<dbReference type="InterPro" id="IPR023586">
    <property type="entry name" value="Ile-tRNA-ligase_type2"/>
</dbReference>
<comment type="domain">
    <text evidence="15">IleRS has two distinct active sites: one for aminoacylation and one for editing. The misactivated valine is translocated from the active site to the editing site, which sterically excludes the correctly activated isoleucine. The single editing site contains two valyl binding pockets, one specific for each substrate (Val-AMP or Val-tRNA(Ile)).</text>
</comment>
<comment type="subunit">
    <text evidence="4 15">Monomer.</text>
</comment>
<dbReference type="Gene3D" id="1.10.730.10">
    <property type="entry name" value="Isoleucyl-tRNA Synthetase, Domain 1"/>
    <property type="match status" value="1"/>
</dbReference>
<dbReference type="InterPro" id="IPR002301">
    <property type="entry name" value="Ile-tRNA-ligase"/>
</dbReference>
<dbReference type="Proteomes" id="UP000034022">
    <property type="component" value="Unassembled WGS sequence"/>
</dbReference>
<organism evidence="18 19">
    <name type="scientific">Candidatus Falkowbacteria bacterium GW2011_GWE1_38_31</name>
    <dbReference type="NCBI Taxonomy" id="1618638"/>
    <lineage>
        <taxon>Bacteria</taxon>
        <taxon>Candidatus Falkowiibacteriota</taxon>
    </lineage>
</organism>
<dbReference type="HAMAP" id="MF_02003">
    <property type="entry name" value="Ile_tRNA_synth_type2"/>
    <property type="match status" value="1"/>
</dbReference>
<dbReference type="FunFam" id="3.40.50.620:FF:000075">
    <property type="entry name" value="Isoleucine--tRNA ligase"/>
    <property type="match status" value="1"/>
</dbReference>
<evidence type="ECO:0000256" key="13">
    <source>
        <dbReference type="ARBA" id="ARBA00025217"/>
    </source>
</evidence>
<dbReference type="GO" id="GO:0000049">
    <property type="term" value="F:tRNA binding"/>
    <property type="evidence" value="ECO:0007669"/>
    <property type="project" value="InterPro"/>
</dbReference>
<keyword evidence="8 15" id="KW-0547">Nucleotide-binding</keyword>
<evidence type="ECO:0000256" key="15">
    <source>
        <dbReference type="HAMAP-Rule" id="MF_02003"/>
    </source>
</evidence>
<dbReference type="InterPro" id="IPR009008">
    <property type="entry name" value="Val/Leu/Ile-tRNA-synth_edit"/>
</dbReference>